<organism evidence="1 2">
    <name type="scientific">Aegilops tauschii subsp. strangulata</name>
    <name type="common">Goatgrass</name>
    <dbReference type="NCBI Taxonomy" id="200361"/>
    <lineage>
        <taxon>Eukaryota</taxon>
        <taxon>Viridiplantae</taxon>
        <taxon>Streptophyta</taxon>
        <taxon>Embryophyta</taxon>
        <taxon>Tracheophyta</taxon>
        <taxon>Spermatophyta</taxon>
        <taxon>Magnoliopsida</taxon>
        <taxon>Liliopsida</taxon>
        <taxon>Poales</taxon>
        <taxon>Poaceae</taxon>
        <taxon>BOP clade</taxon>
        <taxon>Pooideae</taxon>
        <taxon>Triticodae</taxon>
        <taxon>Triticeae</taxon>
        <taxon>Triticinae</taxon>
        <taxon>Aegilops</taxon>
    </lineage>
</organism>
<name>A0A453EFB0_AEGTS</name>
<reference evidence="2" key="1">
    <citation type="journal article" date="2014" name="Science">
        <title>Ancient hybridizations among the ancestral genomes of bread wheat.</title>
        <authorList>
            <consortium name="International Wheat Genome Sequencing Consortium,"/>
            <person name="Marcussen T."/>
            <person name="Sandve S.R."/>
            <person name="Heier L."/>
            <person name="Spannagl M."/>
            <person name="Pfeifer M."/>
            <person name="Jakobsen K.S."/>
            <person name="Wulff B.B."/>
            <person name="Steuernagel B."/>
            <person name="Mayer K.F."/>
            <person name="Olsen O.A."/>
        </authorList>
    </citation>
    <scope>NUCLEOTIDE SEQUENCE [LARGE SCALE GENOMIC DNA]</scope>
    <source>
        <strain evidence="2">cv. AL8/78</strain>
    </source>
</reference>
<dbReference type="Gramene" id="AET3Gv20323700.10">
    <property type="protein sequence ID" value="AET3Gv20323700.10"/>
    <property type="gene ID" value="AET3Gv20323700"/>
</dbReference>
<evidence type="ECO:0000313" key="1">
    <source>
        <dbReference type="EnsemblPlants" id="AET3Gv20323700.10"/>
    </source>
</evidence>
<dbReference type="EnsemblPlants" id="AET3Gv20323700.10">
    <property type="protein sequence ID" value="AET3Gv20323700.10"/>
    <property type="gene ID" value="AET3Gv20323700"/>
</dbReference>
<reference evidence="1" key="3">
    <citation type="journal article" date="2017" name="Nature">
        <title>Genome sequence of the progenitor of the wheat D genome Aegilops tauschii.</title>
        <authorList>
            <person name="Luo M.C."/>
            <person name="Gu Y.Q."/>
            <person name="Puiu D."/>
            <person name="Wang H."/>
            <person name="Twardziok S.O."/>
            <person name="Deal K.R."/>
            <person name="Huo N."/>
            <person name="Zhu T."/>
            <person name="Wang L."/>
            <person name="Wang Y."/>
            <person name="McGuire P.E."/>
            <person name="Liu S."/>
            <person name="Long H."/>
            <person name="Ramasamy R.K."/>
            <person name="Rodriguez J.C."/>
            <person name="Van S.L."/>
            <person name="Yuan L."/>
            <person name="Wang Z."/>
            <person name="Xia Z."/>
            <person name="Xiao L."/>
            <person name="Anderson O.D."/>
            <person name="Ouyang S."/>
            <person name="Liang Y."/>
            <person name="Zimin A.V."/>
            <person name="Pertea G."/>
            <person name="Qi P."/>
            <person name="Bennetzen J.L."/>
            <person name="Dai X."/>
            <person name="Dawson M.W."/>
            <person name="Muller H.G."/>
            <person name="Kugler K."/>
            <person name="Rivarola-Duarte L."/>
            <person name="Spannagl M."/>
            <person name="Mayer K.F.X."/>
            <person name="Lu F.H."/>
            <person name="Bevan M.W."/>
            <person name="Leroy P."/>
            <person name="Li P."/>
            <person name="You F.M."/>
            <person name="Sun Q."/>
            <person name="Liu Z."/>
            <person name="Lyons E."/>
            <person name="Wicker T."/>
            <person name="Salzberg S.L."/>
            <person name="Devos K.M."/>
            <person name="Dvorak J."/>
        </authorList>
    </citation>
    <scope>NUCLEOTIDE SEQUENCE [LARGE SCALE GENOMIC DNA]</scope>
    <source>
        <strain evidence="1">cv. AL8/78</strain>
    </source>
</reference>
<accession>A0A453EFB0</accession>
<reference evidence="1" key="5">
    <citation type="journal article" date="2021" name="G3 (Bethesda)">
        <title>Aegilops tauschii genome assembly Aet v5.0 features greater sequence contiguity and improved annotation.</title>
        <authorList>
            <person name="Wang L."/>
            <person name="Zhu T."/>
            <person name="Rodriguez J.C."/>
            <person name="Deal K.R."/>
            <person name="Dubcovsky J."/>
            <person name="McGuire P.E."/>
            <person name="Lux T."/>
            <person name="Spannagl M."/>
            <person name="Mayer K.F.X."/>
            <person name="Baldrich P."/>
            <person name="Meyers B.C."/>
            <person name="Huo N."/>
            <person name="Gu Y.Q."/>
            <person name="Zhou H."/>
            <person name="Devos K.M."/>
            <person name="Bennetzen J.L."/>
            <person name="Unver T."/>
            <person name="Budak H."/>
            <person name="Gulick P.J."/>
            <person name="Galiba G."/>
            <person name="Kalapos B."/>
            <person name="Nelson D.R."/>
            <person name="Li P."/>
            <person name="You F.M."/>
            <person name="Luo M.C."/>
            <person name="Dvorak J."/>
        </authorList>
    </citation>
    <scope>NUCLEOTIDE SEQUENCE [LARGE SCALE GENOMIC DNA]</scope>
    <source>
        <strain evidence="1">cv. AL8/78</strain>
    </source>
</reference>
<evidence type="ECO:0000313" key="2">
    <source>
        <dbReference type="Proteomes" id="UP000015105"/>
    </source>
</evidence>
<keyword evidence="2" id="KW-1185">Reference proteome</keyword>
<protein>
    <submittedName>
        <fullName evidence="1">Uncharacterized protein</fullName>
    </submittedName>
</protein>
<dbReference type="AlphaFoldDB" id="A0A453EFB0"/>
<dbReference type="Proteomes" id="UP000015105">
    <property type="component" value="Chromosome 3D"/>
</dbReference>
<sequence>LEMVIYSTIPCHTGLKVSGRLLTCLPNYYIS</sequence>
<reference evidence="1" key="4">
    <citation type="submission" date="2019-03" db="UniProtKB">
        <authorList>
            <consortium name="EnsemblPlants"/>
        </authorList>
    </citation>
    <scope>IDENTIFICATION</scope>
</reference>
<proteinExistence type="predicted"/>
<reference evidence="2" key="2">
    <citation type="journal article" date="2017" name="Nat. Plants">
        <title>The Aegilops tauschii genome reveals multiple impacts of transposons.</title>
        <authorList>
            <person name="Zhao G."/>
            <person name="Zou C."/>
            <person name="Li K."/>
            <person name="Wang K."/>
            <person name="Li T."/>
            <person name="Gao L."/>
            <person name="Zhang X."/>
            <person name="Wang H."/>
            <person name="Yang Z."/>
            <person name="Liu X."/>
            <person name="Jiang W."/>
            <person name="Mao L."/>
            <person name="Kong X."/>
            <person name="Jiao Y."/>
            <person name="Jia J."/>
        </authorList>
    </citation>
    <scope>NUCLEOTIDE SEQUENCE [LARGE SCALE GENOMIC DNA]</scope>
    <source>
        <strain evidence="2">cv. AL8/78</strain>
    </source>
</reference>